<accession>K6VIR2</accession>
<protein>
    <recommendedName>
        <fullName evidence="4">SHOCT domain-containing protein</fullName>
    </recommendedName>
</protein>
<dbReference type="RefSeq" id="WP_006501369.1">
    <property type="nucleotide sequence ID" value="NZ_BAGZ01000001.1"/>
</dbReference>
<evidence type="ECO:0000313" key="2">
    <source>
        <dbReference type="EMBL" id="GAB76619.1"/>
    </source>
</evidence>
<evidence type="ECO:0000313" key="3">
    <source>
        <dbReference type="Proteomes" id="UP000008495"/>
    </source>
</evidence>
<dbReference type="EMBL" id="BAGZ01000001">
    <property type="protein sequence ID" value="GAB76619.1"/>
    <property type="molecule type" value="Genomic_DNA"/>
</dbReference>
<dbReference type="OrthoDB" id="10005534at2"/>
<feature type="compositionally biased region" description="Basic and acidic residues" evidence="1">
    <location>
        <begin position="133"/>
        <end position="148"/>
    </location>
</feature>
<evidence type="ECO:0000256" key="1">
    <source>
        <dbReference type="SAM" id="MobiDB-lite"/>
    </source>
</evidence>
<keyword evidence="3" id="KW-1185">Reference proteome</keyword>
<feature type="compositionally biased region" description="Pro residues" evidence="1">
    <location>
        <begin position="51"/>
        <end position="63"/>
    </location>
</feature>
<comment type="caution">
    <text evidence="2">The sequence shown here is derived from an EMBL/GenBank/DDBJ whole genome shotgun (WGS) entry which is preliminary data.</text>
</comment>
<gene>
    <name evidence="2" type="ORF">AUCHE_01_01810</name>
</gene>
<organism evidence="2 3">
    <name type="scientific">Austwickia chelonae NBRC 105200</name>
    <dbReference type="NCBI Taxonomy" id="1184607"/>
    <lineage>
        <taxon>Bacteria</taxon>
        <taxon>Bacillati</taxon>
        <taxon>Actinomycetota</taxon>
        <taxon>Actinomycetes</taxon>
        <taxon>Micrococcales</taxon>
        <taxon>Dermatophilaceae</taxon>
        <taxon>Austwickia</taxon>
    </lineage>
</organism>
<name>K6VIR2_9MICO</name>
<proteinExistence type="predicted"/>
<evidence type="ECO:0008006" key="4">
    <source>
        <dbReference type="Google" id="ProtNLM"/>
    </source>
</evidence>
<dbReference type="AlphaFoldDB" id="K6VIR2"/>
<sequence>MNDEQTEASRAPYDLAQLDELYLQGEISPTQYWALQRKLLHDVTLSQRFTTPPPYLDPYPPPAEAEYHDPYPAASADQYPPVEEHPPPHALRYPDAPPPDPYRDSYQDPYPEPWYDPYPDHASYQEIPQQPPAEHHPQTYQDSYRDPWYDPYQDYPAHPDQPEPADPYQWESQENPWERHPGPDDSYTPHPPEHTPYRDDTTGYRSEHYPDTYLDYEQHGFLPPAPFSRPEESVPYSPRLLPGLDQEPLHSPPPIGESPATRAARRAARTGEIPSRTTRRERRTSAAESVYAPTKGAVDLFDTDVPEGGLRRRRRRKRPWWWWLWPFGRR</sequence>
<feature type="compositionally biased region" description="Basic and acidic residues" evidence="1">
    <location>
        <begin position="191"/>
        <end position="210"/>
    </location>
</feature>
<feature type="region of interest" description="Disordered" evidence="1">
    <location>
        <begin position="47"/>
        <end position="314"/>
    </location>
</feature>
<reference evidence="2 3" key="1">
    <citation type="submission" date="2012-08" db="EMBL/GenBank/DDBJ databases">
        <title>Whole genome shotgun sequence of Austwickia chelonae NBRC 105200.</title>
        <authorList>
            <person name="Yoshida I."/>
            <person name="Hosoyama A."/>
            <person name="Tsuchikane K."/>
            <person name="Katsumata H."/>
            <person name="Ando Y."/>
            <person name="Ohji S."/>
            <person name="Hamada M."/>
            <person name="Tamura T."/>
            <person name="Yamazoe A."/>
            <person name="Yamazaki S."/>
            <person name="Fujita N."/>
        </authorList>
    </citation>
    <scope>NUCLEOTIDE SEQUENCE [LARGE SCALE GENOMIC DNA]</scope>
    <source>
        <strain evidence="2 3">NBRC 105200</strain>
    </source>
</reference>
<dbReference type="Proteomes" id="UP000008495">
    <property type="component" value="Unassembled WGS sequence"/>
</dbReference>